<evidence type="ECO:0000313" key="8">
    <source>
        <dbReference type="EMBL" id="QSL65137.1"/>
    </source>
</evidence>
<dbReference type="PANTHER" id="PTHR21242">
    <property type="entry name" value="TRANSCRIPTION INITIATION FACTOR TFIID SUBUNIT 10"/>
    <property type="match status" value="1"/>
</dbReference>
<dbReference type="GO" id="GO:0016251">
    <property type="term" value="F:RNA polymerase II general transcription initiation factor activity"/>
    <property type="evidence" value="ECO:0007669"/>
    <property type="project" value="TreeGrafter"/>
</dbReference>
<dbReference type="OrthoDB" id="154356at2759"/>
<keyword evidence="7" id="KW-0472">Membrane</keyword>
<dbReference type="Proteomes" id="UP000663699">
    <property type="component" value="Chromosome 5"/>
</dbReference>
<proteinExistence type="inferred from homology"/>
<protein>
    <recommendedName>
        <fullName evidence="10">Transcription initiation factor TFIID subunit 10</fullName>
    </recommendedName>
</protein>
<feature type="transmembrane region" description="Helical" evidence="7">
    <location>
        <begin position="12"/>
        <end position="37"/>
    </location>
</feature>
<dbReference type="InterPro" id="IPR003923">
    <property type="entry name" value="TAF10"/>
</dbReference>
<reference evidence="8" key="1">
    <citation type="submission" date="2020-06" db="EMBL/GenBank/DDBJ databases">
        <title>Genomes of multiple members of Pneumocystis genus reveal paths to human pathogen Pneumocystis jirovecii.</title>
        <authorList>
            <person name="Cisse O.H."/>
            <person name="Ma L."/>
            <person name="Dekker J."/>
            <person name="Khil P."/>
            <person name="Jo J."/>
            <person name="Brenchley J."/>
            <person name="Blair R."/>
            <person name="Pahar B."/>
            <person name="Chabe M."/>
            <person name="Van Rompay K.A."/>
            <person name="Keesler R."/>
            <person name="Sukura A."/>
            <person name="Hirsch V."/>
            <person name="Kutty G."/>
            <person name="Liu Y."/>
            <person name="Peng L."/>
            <person name="Chen J."/>
            <person name="Song J."/>
            <person name="Weissenbacher-Lang C."/>
            <person name="Xu J."/>
            <person name="Upham N.S."/>
            <person name="Stajich J.E."/>
            <person name="Cuomo C.A."/>
            <person name="Cushion M.T."/>
            <person name="Kovacs J.A."/>
        </authorList>
    </citation>
    <scope>NUCLEOTIDE SEQUENCE</scope>
    <source>
        <strain evidence="8">2A</strain>
    </source>
</reference>
<keyword evidence="7" id="KW-1133">Transmembrane helix</keyword>
<feature type="region of interest" description="Disordered" evidence="6">
    <location>
        <begin position="48"/>
        <end position="85"/>
    </location>
</feature>
<accession>A0A899G987</accession>
<dbReference type="PRINTS" id="PR01443">
    <property type="entry name" value="TFIID30KDSUB"/>
</dbReference>
<dbReference type="GO" id="GO:0000124">
    <property type="term" value="C:SAGA complex"/>
    <property type="evidence" value="ECO:0007669"/>
    <property type="project" value="TreeGrafter"/>
</dbReference>
<evidence type="ECO:0008006" key="10">
    <source>
        <dbReference type="Google" id="ProtNLM"/>
    </source>
</evidence>
<evidence type="ECO:0000256" key="6">
    <source>
        <dbReference type="SAM" id="MobiDB-lite"/>
    </source>
</evidence>
<evidence type="ECO:0000256" key="3">
    <source>
        <dbReference type="ARBA" id="ARBA00023163"/>
    </source>
</evidence>
<name>A0A899G987_9ASCO</name>
<evidence type="ECO:0000256" key="4">
    <source>
        <dbReference type="ARBA" id="ARBA00023242"/>
    </source>
</evidence>
<evidence type="ECO:0000313" key="9">
    <source>
        <dbReference type="Proteomes" id="UP000663699"/>
    </source>
</evidence>
<comment type="subcellular location">
    <subcellularLocation>
        <location evidence="1">Nucleus</location>
    </subcellularLocation>
</comment>
<dbReference type="AlphaFoldDB" id="A0A899G987"/>
<dbReference type="PANTHER" id="PTHR21242:SF0">
    <property type="entry name" value="TRANSCRIPTION INITIATION FACTOR TFIID SUBUNIT 10"/>
    <property type="match status" value="1"/>
</dbReference>
<evidence type="ECO:0000256" key="5">
    <source>
        <dbReference type="ARBA" id="ARBA00025730"/>
    </source>
</evidence>
<dbReference type="GO" id="GO:0006367">
    <property type="term" value="P:transcription initiation at RNA polymerase II promoter"/>
    <property type="evidence" value="ECO:0007669"/>
    <property type="project" value="TreeGrafter"/>
</dbReference>
<keyword evidence="2" id="KW-0805">Transcription regulation</keyword>
<keyword evidence="7" id="KW-0812">Transmembrane</keyword>
<comment type="similarity">
    <text evidence="5">Belongs to the TAF10 family.</text>
</comment>
<evidence type="ECO:0000256" key="2">
    <source>
        <dbReference type="ARBA" id="ARBA00023015"/>
    </source>
</evidence>
<dbReference type="GO" id="GO:1990841">
    <property type="term" value="F:promoter-specific chromatin binding"/>
    <property type="evidence" value="ECO:0007669"/>
    <property type="project" value="TreeGrafter"/>
</dbReference>
<feature type="compositionally biased region" description="Basic and acidic residues" evidence="6">
    <location>
        <begin position="48"/>
        <end position="66"/>
    </location>
</feature>
<dbReference type="EMBL" id="CP054536">
    <property type="protein sequence ID" value="QSL65137.1"/>
    <property type="molecule type" value="Genomic_DNA"/>
</dbReference>
<dbReference type="Pfam" id="PF03540">
    <property type="entry name" value="TAF10"/>
    <property type="match status" value="1"/>
</dbReference>
<sequence>MGIFEELSRQVVSSVTVSIVTVTRVTIAWVSVAWVTLNSMLRAQEMSNEKEMQAKRPENGEVKMEDPDGEQGSGKMEESAEIPASYRKQKDRTLREFLNMMDDYAPIIPDAVTDYYLSIAGFECDDIRIKRLLALAAQKFIADIAQDAYQYSCIRSSSMMSAVLSNQSGYTGSIKNRYGRGKTVLTMEDLSAALHEYGINMKQPDFYR</sequence>
<evidence type="ECO:0000256" key="7">
    <source>
        <dbReference type="SAM" id="Phobius"/>
    </source>
</evidence>
<dbReference type="CDD" id="cd07982">
    <property type="entry name" value="HFD_TAF10"/>
    <property type="match status" value="1"/>
</dbReference>
<keyword evidence="9" id="KW-1185">Reference proteome</keyword>
<gene>
    <name evidence="8" type="ORF">MERGE_002442</name>
</gene>
<keyword evidence="4" id="KW-0539">Nucleus</keyword>
<organism evidence="8 9">
    <name type="scientific">Pneumocystis wakefieldiae</name>
    <dbReference type="NCBI Taxonomy" id="38082"/>
    <lineage>
        <taxon>Eukaryota</taxon>
        <taxon>Fungi</taxon>
        <taxon>Dikarya</taxon>
        <taxon>Ascomycota</taxon>
        <taxon>Taphrinomycotina</taxon>
        <taxon>Pneumocystomycetes</taxon>
        <taxon>Pneumocystaceae</taxon>
        <taxon>Pneumocystis</taxon>
    </lineage>
</organism>
<evidence type="ECO:0000256" key="1">
    <source>
        <dbReference type="ARBA" id="ARBA00004123"/>
    </source>
</evidence>
<dbReference type="GO" id="GO:0005669">
    <property type="term" value="C:transcription factor TFIID complex"/>
    <property type="evidence" value="ECO:0007669"/>
    <property type="project" value="TreeGrafter"/>
</dbReference>
<keyword evidence="3" id="KW-0804">Transcription</keyword>